<organism evidence="1 2">
    <name type="scientific">Jimgerdemannia flammicorona</name>
    <dbReference type="NCBI Taxonomy" id="994334"/>
    <lineage>
        <taxon>Eukaryota</taxon>
        <taxon>Fungi</taxon>
        <taxon>Fungi incertae sedis</taxon>
        <taxon>Mucoromycota</taxon>
        <taxon>Mucoromycotina</taxon>
        <taxon>Endogonomycetes</taxon>
        <taxon>Endogonales</taxon>
        <taxon>Endogonaceae</taxon>
        <taxon>Jimgerdemannia</taxon>
    </lineage>
</organism>
<sequence>MPPKKHGRPNKFSVETDSSAKRFKPTIPIYRGIVKLKWLTKHASLLRRPDTVSGMLVSCGVGAETRALSQVRNFLDWYLQLLFPAHQAVWERFEGKLDVDESFILQEGAAADPKETEPNEKEDIAIEGEPKSEGEARNTRKDRRFQAVDAACGGLVFFRFRVNVTPVEFMCKVL</sequence>
<comment type="caution">
    <text evidence="1">The sequence shown here is derived from an EMBL/GenBank/DDBJ whole genome shotgun (WGS) entry which is preliminary data.</text>
</comment>
<dbReference type="AlphaFoldDB" id="A0A433D8W0"/>
<keyword evidence="2" id="KW-1185">Reference proteome</keyword>
<gene>
    <name evidence="1" type="ORF">BC936DRAFT_145872</name>
</gene>
<dbReference type="OrthoDB" id="367221at2759"/>
<evidence type="ECO:0000313" key="2">
    <source>
        <dbReference type="Proteomes" id="UP000268093"/>
    </source>
</evidence>
<reference evidence="1 2" key="1">
    <citation type="journal article" date="2018" name="New Phytol.">
        <title>Phylogenomics of Endogonaceae and evolution of mycorrhizas within Mucoromycota.</title>
        <authorList>
            <person name="Chang Y."/>
            <person name="Desiro A."/>
            <person name="Na H."/>
            <person name="Sandor L."/>
            <person name="Lipzen A."/>
            <person name="Clum A."/>
            <person name="Barry K."/>
            <person name="Grigoriev I.V."/>
            <person name="Martin F.M."/>
            <person name="Stajich J.E."/>
            <person name="Smith M.E."/>
            <person name="Bonito G."/>
            <person name="Spatafora J.W."/>
        </authorList>
    </citation>
    <scope>NUCLEOTIDE SEQUENCE [LARGE SCALE GENOMIC DNA]</scope>
    <source>
        <strain evidence="1 2">GMNB39</strain>
    </source>
</reference>
<dbReference type="EMBL" id="RBNI01004689">
    <property type="protein sequence ID" value="RUP47310.1"/>
    <property type="molecule type" value="Genomic_DNA"/>
</dbReference>
<proteinExistence type="predicted"/>
<dbReference type="Proteomes" id="UP000268093">
    <property type="component" value="Unassembled WGS sequence"/>
</dbReference>
<feature type="non-terminal residue" evidence="1">
    <location>
        <position position="174"/>
    </location>
</feature>
<name>A0A433D8W0_9FUNG</name>
<evidence type="ECO:0000313" key="1">
    <source>
        <dbReference type="EMBL" id="RUP47310.1"/>
    </source>
</evidence>
<protein>
    <submittedName>
        <fullName evidence="1">Uncharacterized protein</fullName>
    </submittedName>
</protein>
<accession>A0A433D8W0</accession>